<comment type="caution">
    <text evidence="4">The sequence shown here is derived from an EMBL/GenBank/DDBJ whole genome shotgun (WGS) entry which is preliminary data.</text>
</comment>
<keyword evidence="5" id="KW-1185">Reference proteome</keyword>
<dbReference type="GO" id="GO:0009986">
    <property type="term" value="C:cell surface"/>
    <property type="evidence" value="ECO:0007669"/>
    <property type="project" value="UniProtKB-SubCell"/>
</dbReference>
<dbReference type="NCBIfam" id="TIGR02532">
    <property type="entry name" value="IV_pilin_GFxxxE"/>
    <property type="match status" value="1"/>
</dbReference>
<dbReference type="GO" id="GO:0030420">
    <property type="term" value="P:establishment of competence for transformation"/>
    <property type="evidence" value="ECO:0007669"/>
    <property type="project" value="UniProtKB-KW"/>
</dbReference>
<dbReference type="Pfam" id="PF15980">
    <property type="entry name" value="ComGF"/>
    <property type="match status" value="1"/>
</dbReference>
<evidence type="ECO:0008006" key="6">
    <source>
        <dbReference type="Google" id="ProtNLM"/>
    </source>
</evidence>
<keyword evidence="3" id="KW-0472">Membrane</keyword>
<evidence type="ECO:0000313" key="5">
    <source>
        <dbReference type="Proteomes" id="UP000233343"/>
    </source>
</evidence>
<dbReference type="PROSITE" id="PS00409">
    <property type="entry name" value="PROKAR_NTER_METHYL"/>
    <property type="match status" value="1"/>
</dbReference>
<sequence length="158" mass="18945">MRMFFKKEWKFVNNMNERGFTLLEMLFGFSIFLILMSFIPLSLKFVASHSMFEARVQSLEWKVFVNQLKKEVRMSERMLNRSNQLVLIKDGDTVSYERYQENIRRRVNMQGHEIVLQQVDTVQYEATPSGVKVVYKDLYNQEHQAHLFMVMKDKAYDP</sequence>
<dbReference type="InterPro" id="IPR012902">
    <property type="entry name" value="N_methyl_site"/>
</dbReference>
<feature type="transmembrane region" description="Helical" evidence="3">
    <location>
        <begin position="21"/>
        <end position="43"/>
    </location>
</feature>
<dbReference type="AlphaFoldDB" id="A0A2N0ZHA7"/>
<evidence type="ECO:0000256" key="2">
    <source>
        <dbReference type="ARBA" id="ARBA00023287"/>
    </source>
</evidence>
<keyword evidence="2" id="KW-0178">Competence</keyword>
<gene>
    <name evidence="4" type="ORF">CWS20_11030</name>
</gene>
<organism evidence="4 5">
    <name type="scientific">Cytobacillus horneckiae</name>
    <dbReference type="NCBI Taxonomy" id="549687"/>
    <lineage>
        <taxon>Bacteria</taxon>
        <taxon>Bacillati</taxon>
        <taxon>Bacillota</taxon>
        <taxon>Bacilli</taxon>
        <taxon>Bacillales</taxon>
        <taxon>Bacillaceae</taxon>
        <taxon>Cytobacillus</taxon>
    </lineage>
</organism>
<dbReference type="InterPro" id="IPR016977">
    <property type="entry name" value="ComGF"/>
</dbReference>
<comment type="subcellular location">
    <subcellularLocation>
        <location evidence="1">Cell surface</location>
    </subcellularLocation>
</comment>
<reference evidence="4 5" key="1">
    <citation type="journal article" date="2010" name="Int. J. Syst. Evol. Microbiol.">
        <title>Bacillus horneckiae sp. nov., isolated from a spacecraft-assembly clean room.</title>
        <authorList>
            <person name="Vaishampayan P."/>
            <person name="Probst A."/>
            <person name="Krishnamurthi S."/>
            <person name="Ghosh S."/>
            <person name="Osman S."/>
            <person name="McDowall A."/>
            <person name="Ruckmani A."/>
            <person name="Mayilraj S."/>
            <person name="Venkateswaran K."/>
        </authorList>
    </citation>
    <scope>NUCLEOTIDE SEQUENCE [LARGE SCALE GENOMIC DNA]</scope>
    <source>
        <strain evidence="5">1PO1SC</strain>
    </source>
</reference>
<keyword evidence="3" id="KW-1133">Transmembrane helix</keyword>
<keyword evidence="3" id="KW-0812">Transmembrane</keyword>
<evidence type="ECO:0000313" key="4">
    <source>
        <dbReference type="EMBL" id="PKG28883.1"/>
    </source>
</evidence>
<evidence type="ECO:0000256" key="3">
    <source>
        <dbReference type="SAM" id="Phobius"/>
    </source>
</evidence>
<dbReference type="Proteomes" id="UP000233343">
    <property type="component" value="Unassembled WGS sequence"/>
</dbReference>
<evidence type="ECO:0000256" key="1">
    <source>
        <dbReference type="ARBA" id="ARBA00004241"/>
    </source>
</evidence>
<accession>A0A2N0ZHA7</accession>
<protein>
    <recommendedName>
        <fullName evidence="6">Competence protein comGF</fullName>
    </recommendedName>
</protein>
<proteinExistence type="predicted"/>
<dbReference type="Pfam" id="PF07963">
    <property type="entry name" value="N_methyl"/>
    <property type="match status" value="1"/>
</dbReference>
<dbReference type="EMBL" id="PISD01000021">
    <property type="protein sequence ID" value="PKG28883.1"/>
    <property type="molecule type" value="Genomic_DNA"/>
</dbReference>
<name>A0A2N0ZHA7_9BACI</name>
<dbReference type="NCBIfam" id="NF041002">
    <property type="entry name" value="pilin_ComGF"/>
    <property type="match status" value="1"/>
</dbReference>